<dbReference type="PROSITE" id="PS51695">
    <property type="entry name" value="SEDOLISIN"/>
    <property type="match status" value="1"/>
</dbReference>
<proteinExistence type="predicted"/>
<keyword evidence="8" id="KW-1185">Reference proteome</keyword>
<comment type="caution">
    <text evidence="7">The sequence shown here is derived from an EMBL/GenBank/DDBJ whole genome shotgun (WGS) entry which is preliminary data.</text>
</comment>
<accession>A0A1J7BGD9</accession>
<keyword evidence="1" id="KW-0645">Protease</keyword>
<dbReference type="PANTHER" id="PTHR14218">
    <property type="entry name" value="PROTEASE S8 TRIPEPTIDYL PEPTIDASE I CLN2"/>
    <property type="match status" value="1"/>
</dbReference>
<feature type="region of interest" description="Disordered" evidence="4">
    <location>
        <begin position="35"/>
        <end position="62"/>
    </location>
</feature>
<dbReference type="InterPro" id="IPR023828">
    <property type="entry name" value="Peptidase_S8_Ser-AS"/>
</dbReference>
<dbReference type="CDD" id="cd04056">
    <property type="entry name" value="Peptidases_S53"/>
    <property type="match status" value="1"/>
</dbReference>
<gene>
    <name evidence="7" type="ORF">BIV57_09005</name>
</gene>
<dbReference type="AlphaFoldDB" id="A0A1J7BGD9"/>
<dbReference type="PANTHER" id="PTHR14218:SF15">
    <property type="entry name" value="TRIPEPTIDYL-PEPTIDASE 1"/>
    <property type="match status" value="1"/>
</dbReference>
<evidence type="ECO:0000256" key="5">
    <source>
        <dbReference type="SAM" id="SignalP"/>
    </source>
</evidence>
<keyword evidence="2" id="KW-0378">Hydrolase</keyword>
<dbReference type="Gene3D" id="3.40.50.200">
    <property type="entry name" value="Peptidase S8/S53 domain"/>
    <property type="match status" value="1"/>
</dbReference>
<feature type="signal peptide" evidence="5">
    <location>
        <begin position="1"/>
        <end position="35"/>
    </location>
</feature>
<sequence length="524" mass="52257">MLSTPRALARGPRRTTARLGVLALALAAAAGPALAASGGAPPTGGRITLTATPAYPELRPSDSDYTQLSAGTTPPTQAQCASVKRRCFTPASTRAAYNTAPLLNAGTDGRGQTIAIFDSYGSDTVAHDLHVYDQAFGVAPLCGEEGVTCASGMPTFNRLALQGDPATKAPPPTSKGPGQEDKAAWDLEVSLDVETAHAMAPGANILLVTTPTAETTGVQGFPQMMAAERYVIEHHLATVVSQSFGAAEESFNGGGALDKLRSTYSEAAAAGITVLASSGDGGSANSAKAPVGKGGSTIPYPTVGWPASDPLVTGVGGTDLCTDPNAAAGAGRVVDSADQPAVCGANAGQGEVAWTGSGGGYSHLFGAPAYQTGTLPAGSTAVGAQRGVPDVALQASPSTGALIYVSLPPDGQSGLKCGSAPCSTGWYDIGGTSLACPQWAALVALADQLNGGKGLGLINPALYRLSSNAATYQADFYDVTAGNNQTDASIPGYGATPGWDPVTGLGSPNAAKLLPDLVQAVNAG</sequence>
<dbReference type="Proteomes" id="UP000243342">
    <property type="component" value="Unassembled WGS sequence"/>
</dbReference>
<dbReference type="EMBL" id="MLCF01000043">
    <property type="protein sequence ID" value="OIV37710.1"/>
    <property type="molecule type" value="Genomic_DNA"/>
</dbReference>
<protein>
    <recommendedName>
        <fullName evidence="6">Peptidase S53 domain-containing protein</fullName>
    </recommendedName>
</protein>
<feature type="compositionally biased region" description="Low complexity" evidence="4">
    <location>
        <begin position="35"/>
        <end position="45"/>
    </location>
</feature>
<dbReference type="InterPro" id="IPR050819">
    <property type="entry name" value="Tripeptidyl-peptidase_I"/>
</dbReference>
<reference evidence="7 8" key="1">
    <citation type="submission" date="2016-10" db="EMBL/GenBank/DDBJ databases">
        <title>Genome sequence of Streptomyces gilvigriseus MUSC 26.</title>
        <authorList>
            <person name="Lee L.-H."/>
            <person name="Ser H.-L."/>
        </authorList>
    </citation>
    <scope>NUCLEOTIDE SEQUENCE [LARGE SCALE GENOMIC DNA]</scope>
    <source>
        <strain evidence="7 8">MUSC 26</strain>
    </source>
</reference>
<evidence type="ECO:0000256" key="3">
    <source>
        <dbReference type="ARBA" id="ARBA00022825"/>
    </source>
</evidence>
<evidence type="ECO:0000259" key="6">
    <source>
        <dbReference type="PROSITE" id="PS51695"/>
    </source>
</evidence>
<keyword evidence="3" id="KW-0720">Serine protease</keyword>
<evidence type="ECO:0000313" key="8">
    <source>
        <dbReference type="Proteomes" id="UP000243342"/>
    </source>
</evidence>
<dbReference type="RefSeq" id="WP_071656211.1">
    <property type="nucleotide sequence ID" value="NZ_MLCF01000043.1"/>
</dbReference>
<dbReference type="STRING" id="1428644.BIV57_09005"/>
<keyword evidence="5" id="KW-0732">Signal</keyword>
<dbReference type="InterPro" id="IPR036852">
    <property type="entry name" value="Peptidase_S8/S53_dom_sf"/>
</dbReference>
<evidence type="ECO:0000256" key="1">
    <source>
        <dbReference type="ARBA" id="ARBA00022670"/>
    </source>
</evidence>
<name>A0A1J7BGD9_9ACTN</name>
<feature type="region of interest" description="Disordered" evidence="4">
    <location>
        <begin position="162"/>
        <end position="181"/>
    </location>
</feature>
<dbReference type="SUPFAM" id="SSF52743">
    <property type="entry name" value="Subtilisin-like"/>
    <property type="match status" value="1"/>
</dbReference>
<evidence type="ECO:0000313" key="7">
    <source>
        <dbReference type="EMBL" id="OIV37710.1"/>
    </source>
</evidence>
<dbReference type="GO" id="GO:0006508">
    <property type="term" value="P:proteolysis"/>
    <property type="evidence" value="ECO:0007669"/>
    <property type="project" value="UniProtKB-KW"/>
</dbReference>
<feature type="domain" description="Peptidase S53" evidence="6">
    <location>
        <begin position="87"/>
        <end position="520"/>
    </location>
</feature>
<organism evidence="7 8">
    <name type="scientific">Mangrovactinospora gilvigrisea</name>
    <dbReference type="NCBI Taxonomy" id="1428644"/>
    <lineage>
        <taxon>Bacteria</taxon>
        <taxon>Bacillati</taxon>
        <taxon>Actinomycetota</taxon>
        <taxon>Actinomycetes</taxon>
        <taxon>Kitasatosporales</taxon>
        <taxon>Streptomycetaceae</taxon>
        <taxon>Mangrovactinospora</taxon>
    </lineage>
</organism>
<dbReference type="OrthoDB" id="3480681at2"/>
<dbReference type="GO" id="GO:0008240">
    <property type="term" value="F:tripeptidyl-peptidase activity"/>
    <property type="evidence" value="ECO:0007669"/>
    <property type="project" value="TreeGrafter"/>
</dbReference>
<evidence type="ECO:0000256" key="2">
    <source>
        <dbReference type="ARBA" id="ARBA00022801"/>
    </source>
</evidence>
<evidence type="ECO:0000256" key="4">
    <source>
        <dbReference type="SAM" id="MobiDB-lite"/>
    </source>
</evidence>
<feature type="chain" id="PRO_5009643310" description="Peptidase S53 domain-containing protein" evidence="5">
    <location>
        <begin position="36"/>
        <end position="524"/>
    </location>
</feature>
<dbReference type="GO" id="GO:0004252">
    <property type="term" value="F:serine-type endopeptidase activity"/>
    <property type="evidence" value="ECO:0007669"/>
    <property type="project" value="InterPro"/>
</dbReference>
<dbReference type="InterPro" id="IPR030400">
    <property type="entry name" value="Sedolisin_dom"/>
</dbReference>
<dbReference type="PROSITE" id="PS00138">
    <property type="entry name" value="SUBTILASE_SER"/>
    <property type="match status" value="1"/>
</dbReference>